<feature type="transmembrane region" description="Helical" evidence="10">
    <location>
        <begin position="186"/>
        <end position="208"/>
    </location>
</feature>
<evidence type="ECO:0000256" key="2">
    <source>
        <dbReference type="ARBA" id="ARBA00005982"/>
    </source>
</evidence>
<evidence type="ECO:0000256" key="9">
    <source>
        <dbReference type="SAM" id="MobiDB-lite"/>
    </source>
</evidence>
<evidence type="ECO:0000313" key="12">
    <source>
        <dbReference type="Proteomes" id="UP001634394"/>
    </source>
</evidence>
<dbReference type="Proteomes" id="UP001634394">
    <property type="component" value="Unassembled WGS sequence"/>
</dbReference>
<keyword evidence="8 10" id="KW-0472">Membrane</keyword>
<evidence type="ECO:0000256" key="6">
    <source>
        <dbReference type="ARBA" id="ARBA00022927"/>
    </source>
</evidence>
<evidence type="ECO:0000256" key="8">
    <source>
        <dbReference type="ARBA" id="ARBA00023136"/>
    </source>
</evidence>
<evidence type="ECO:0000313" key="11">
    <source>
        <dbReference type="EMBL" id="KAL3854874.1"/>
    </source>
</evidence>
<feature type="transmembrane region" description="Helical" evidence="10">
    <location>
        <begin position="90"/>
        <end position="109"/>
    </location>
</feature>
<feature type="compositionally biased region" description="Basic and acidic residues" evidence="9">
    <location>
        <begin position="22"/>
        <end position="40"/>
    </location>
</feature>
<comment type="subcellular location">
    <subcellularLocation>
        <location evidence="1">Membrane</location>
        <topology evidence="1">Multi-pass membrane protein</topology>
    </subcellularLocation>
</comment>
<name>A0ABD3UZP5_SINWO</name>
<keyword evidence="12" id="KW-1185">Reference proteome</keyword>
<dbReference type="CDD" id="cd17347">
    <property type="entry name" value="MFS_SLC15A1_2_like"/>
    <property type="match status" value="1"/>
</dbReference>
<proteinExistence type="inferred from homology"/>
<comment type="caution">
    <text evidence="11">The sequence shown here is derived from an EMBL/GenBank/DDBJ whole genome shotgun (WGS) entry which is preliminary data.</text>
</comment>
<feature type="transmembrane region" description="Helical" evidence="10">
    <location>
        <begin position="146"/>
        <end position="165"/>
    </location>
</feature>
<dbReference type="GO" id="GO:0015031">
    <property type="term" value="P:protein transport"/>
    <property type="evidence" value="ECO:0007669"/>
    <property type="project" value="UniProtKB-KW"/>
</dbReference>
<feature type="transmembrane region" description="Helical" evidence="10">
    <location>
        <begin position="350"/>
        <end position="371"/>
    </location>
</feature>
<keyword evidence="4 10" id="KW-0812">Transmembrane</keyword>
<organism evidence="11 12">
    <name type="scientific">Sinanodonta woodiana</name>
    <name type="common">Chinese pond mussel</name>
    <name type="synonym">Anodonta woodiana</name>
    <dbReference type="NCBI Taxonomy" id="1069815"/>
    <lineage>
        <taxon>Eukaryota</taxon>
        <taxon>Metazoa</taxon>
        <taxon>Spiralia</taxon>
        <taxon>Lophotrochozoa</taxon>
        <taxon>Mollusca</taxon>
        <taxon>Bivalvia</taxon>
        <taxon>Autobranchia</taxon>
        <taxon>Heteroconchia</taxon>
        <taxon>Palaeoheterodonta</taxon>
        <taxon>Unionida</taxon>
        <taxon>Unionoidea</taxon>
        <taxon>Unionidae</taxon>
        <taxon>Unioninae</taxon>
        <taxon>Sinanodonta</taxon>
    </lineage>
</organism>
<comment type="similarity">
    <text evidence="2">Belongs to the major facilitator superfamily. Proton-dependent oligopeptide transporter (POT/PTR) (TC 2.A.17) family.</text>
</comment>
<reference evidence="11 12" key="1">
    <citation type="submission" date="2024-11" db="EMBL/GenBank/DDBJ databases">
        <title>Chromosome-level genome assembly of the freshwater bivalve Anodonta woodiana.</title>
        <authorList>
            <person name="Chen X."/>
        </authorList>
    </citation>
    <scope>NUCLEOTIDE SEQUENCE [LARGE SCALE GENOMIC DNA]</scope>
    <source>
        <strain evidence="11">MN2024</strain>
        <tissue evidence="11">Gills</tissue>
    </source>
</reference>
<dbReference type="PANTHER" id="PTHR11654">
    <property type="entry name" value="OLIGOPEPTIDE TRANSPORTER-RELATED"/>
    <property type="match status" value="1"/>
</dbReference>
<evidence type="ECO:0000256" key="7">
    <source>
        <dbReference type="ARBA" id="ARBA00022989"/>
    </source>
</evidence>
<dbReference type="FunFam" id="1.20.1250.20:FF:000049">
    <property type="entry name" value="Solute carrier family 15 member 2"/>
    <property type="match status" value="1"/>
</dbReference>
<feature type="transmembrane region" description="Helical" evidence="10">
    <location>
        <begin position="121"/>
        <end position="140"/>
    </location>
</feature>
<evidence type="ECO:0000256" key="1">
    <source>
        <dbReference type="ARBA" id="ARBA00004141"/>
    </source>
</evidence>
<keyword evidence="7 10" id="KW-1133">Transmembrane helix</keyword>
<feature type="transmembrane region" description="Helical" evidence="10">
    <location>
        <begin position="626"/>
        <end position="646"/>
    </location>
</feature>
<keyword evidence="6" id="KW-0653">Protein transport</keyword>
<keyword evidence="5" id="KW-0571">Peptide transport</keyword>
<dbReference type="InterPro" id="IPR036259">
    <property type="entry name" value="MFS_trans_sf"/>
</dbReference>
<dbReference type="AlphaFoldDB" id="A0ABD3UZP5"/>
<feature type="transmembrane region" description="Helical" evidence="10">
    <location>
        <begin position="658"/>
        <end position="681"/>
    </location>
</feature>
<dbReference type="Gene3D" id="1.20.1250.20">
    <property type="entry name" value="MFS general substrate transporter like domains"/>
    <property type="match status" value="2"/>
</dbReference>
<feature type="transmembrane region" description="Helical" evidence="10">
    <location>
        <begin position="299"/>
        <end position="318"/>
    </location>
</feature>
<keyword evidence="3" id="KW-0813">Transport</keyword>
<evidence type="ECO:0000256" key="3">
    <source>
        <dbReference type="ARBA" id="ARBA00022448"/>
    </source>
</evidence>
<dbReference type="GO" id="GO:0016020">
    <property type="term" value="C:membrane"/>
    <property type="evidence" value="ECO:0007669"/>
    <property type="project" value="UniProtKB-SubCell"/>
</dbReference>
<dbReference type="Pfam" id="PF00854">
    <property type="entry name" value="PTR2"/>
    <property type="match status" value="2"/>
</dbReference>
<dbReference type="GO" id="GO:0015833">
    <property type="term" value="P:peptide transport"/>
    <property type="evidence" value="ECO:0007669"/>
    <property type="project" value="UniProtKB-KW"/>
</dbReference>
<feature type="transmembrane region" description="Helical" evidence="10">
    <location>
        <begin position="220"/>
        <end position="240"/>
    </location>
</feature>
<dbReference type="EMBL" id="JBJQND010000014">
    <property type="protein sequence ID" value="KAL3854874.1"/>
    <property type="molecule type" value="Genomic_DNA"/>
</dbReference>
<gene>
    <name evidence="11" type="ORF">ACJMK2_014110</name>
</gene>
<feature type="region of interest" description="Disordered" evidence="9">
    <location>
        <begin position="1"/>
        <end position="40"/>
    </location>
</feature>
<feature type="transmembrane region" description="Helical" evidence="10">
    <location>
        <begin position="383"/>
        <end position="403"/>
    </location>
</feature>
<protein>
    <submittedName>
        <fullName evidence="11">Uncharacterized protein</fullName>
    </submittedName>
</protein>
<dbReference type="SUPFAM" id="SSF103473">
    <property type="entry name" value="MFS general substrate transporter"/>
    <property type="match status" value="1"/>
</dbReference>
<feature type="transmembrane region" description="Helical" evidence="10">
    <location>
        <begin position="687"/>
        <end position="708"/>
    </location>
</feature>
<sequence length="749" mass="83213">MSYGTIASPDLKQDDNSELESDDRLAQEEDKTKPTTDEVRNQSKTCCGQYPYAVFFILGNELCERFSYYGMRAILVLYLTRWLLFPANQATAIFHAFSMVCYLMPLVGAGIADSCLGRYRTILYLSIVYGAGNLVMALTALPPPEWVGPAIGLLLIGIGTGGIKSSVAAFGADQFGPGQERERDSFFSVFYFMINFGSFLSIIITPLLRAYVTCFGGDCYVLAFGVPALLMLISVVLFIAGRKKYKKVPPSGNIIGKTFSCIFVGLKGKCRSRRHGGSQKEHWLDFAQGKFEAEFIEDVKILLSILFMYLPLPIFWALSDQQGSRWTLQAELLNGDIGVLGRIEPEQMSALNPILILVLIPIFDKGIYPLLDKCRIPNRPLQRIVVGLFISAFAFVVAGFVQIKIDSMKEPSLSPGEAGFTFINNVPCDLDVQTPAFSGRIPKWQASEYHRVASSNYSISVTSACNTLLSVNTSFHFSSETPYRMIAVLIDGNLQIFQVLDSRVKPKNGNAQISIFPSVDDFQEMFIKFVPKGEEGHITMETGINIKITKIQASAYTDLKPKEYRVFQSYTNSTEWTNLDLTVKLGVGAVYTGLVHYGSSHDKLTLTLLPSIVENMVSMAWMIPQYILITVGEVLVSITGLSFSYSQAPDSMKSVVQSFWLLTVSFGDLVVIIVANIRIIPNQTAEFFLFAVLMAVDTVIFMVMSMFYKYRSGTAYRELRVSGSTDDIKELVANEQTGEHISLHSSDKK</sequence>
<evidence type="ECO:0000256" key="4">
    <source>
        <dbReference type="ARBA" id="ARBA00022692"/>
    </source>
</evidence>
<dbReference type="InterPro" id="IPR000109">
    <property type="entry name" value="POT_fam"/>
</dbReference>
<evidence type="ECO:0000256" key="5">
    <source>
        <dbReference type="ARBA" id="ARBA00022856"/>
    </source>
</evidence>
<feature type="transmembrane region" description="Helical" evidence="10">
    <location>
        <begin position="66"/>
        <end position="84"/>
    </location>
</feature>
<accession>A0ABD3UZP5</accession>
<evidence type="ECO:0000256" key="10">
    <source>
        <dbReference type="SAM" id="Phobius"/>
    </source>
</evidence>